<keyword evidence="2" id="KW-0560">Oxidoreductase</keyword>
<sequence>MTAKEELIAIISTSGSFNDLSSRSRFQEVLLSYLKNECKDPSQDPLVKVGTTMYGAKLPSSVPNSTPSVPPAIISFEYMTAFMKDVFLSYGVPEKEADICADVLIESDKRGIDSHGIGRLKPIYCDRIDKGILHPYKPIDVLKETDTTAMVDGNLGLGLYVGPYCMNMAIEKAKKHGVGFVVAKNSTHYGIAGYYATMASSSGCIGFTGTNARPSIAPTFGVEPMLGTNPLCFGIPSDDEFPFVIDCATSVNQRGKIERYAREGKDTPKGCVIDNDGIERTDTEGILKDMVLGKCALTPVGGAGEDTAGYKGYGWATVVELLCTAFQSGPFGEAVCGVDRATGKPCPMPLGHFFLAIDVEAFCGIDTFKANSGKLLNALRESKKAPGAERIYTAGEKEHVARTERTAQGGLSVPASLQANMVKLRDARPGLAEKYAKLPFE</sequence>
<organism evidence="3 4">
    <name type="scientific">Triparma columacea</name>
    <dbReference type="NCBI Taxonomy" id="722753"/>
    <lineage>
        <taxon>Eukaryota</taxon>
        <taxon>Sar</taxon>
        <taxon>Stramenopiles</taxon>
        <taxon>Ochrophyta</taxon>
        <taxon>Bolidophyceae</taxon>
        <taxon>Parmales</taxon>
        <taxon>Triparmaceae</taxon>
        <taxon>Triparma</taxon>
    </lineage>
</organism>
<dbReference type="EMBL" id="BRYA01000052">
    <property type="protein sequence ID" value="GMI35222.1"/>
    <property type="molecule type" value="Genomic_DNA"/>
</dbReference>
<proteinExistence type="inferred from homology"/>
<evidence type="ECO:0000313" key="4">
    <source>
        <dbReference type="Proteomes" id="UP001165065"/>
    </source>
</evidence>
<dbReference type="InterPro" id="IPR003767">
    <property type="entry name" value="Malate/L-lactate_DH-like"/>
</dbReference>
<comment type="caution">
    <text evidence="3">The sequence shown here is derived from an EMBL/GenBank/DDBJ whole genome shotgun (WGS) entry which is preliminary data.</text>
</comment>
<dbReference type="PANTHER" id="PTHR11091">
    <property type="entry name" value="OXIDOREDUCTASE-RELATED"/>
    <property type="match status" value="1"/>
</dbReference>
<reference evidence="4" key="1">
    <citation type="journal article" date="2023" name="Commun. Biol.">
        <title>Genome analysis of Parmales, the sister group of diatoms, reveals the evolutionary specialization of diatoms from phago-mixotrophs to photoautotrophs.</title>
        <authorList>
            <person name="Ban H."/>
            <person name="Sato S."/>
            <person name="Yoshikawa S."/>
            <person name="Yamada K."/>
            <person name="Nakamura Y."/>
            <person name="Ichinomiya M."/>
            <person name="Sato N."/>
            <person name="Blanc-Mathieu R."/>
            <person name="Endo H."/>
            <person name="Kuwata A."/>
            <person name="Ogata H."/>
        </authorList>
    </citation>
    <scope>NUCLEOTIDE SEQUENCE [LARGE SCALE GENOMIC DNA]</scope>
</reference>
<accession>A0A9W7L672</accession>
<dbReference type="Gene3D" id="3.30.1370.60">
    <property type="entry name" value="Hypothetical oxidoreductase yiak, domain 2"/>
    <property type="match status" value="1"/>
</dbReference>
<dbReference type="InterPro" id="IPR036111">
    <property type="entry name" value="Mal/L-sulfo/L-lacto_DH-like_sf"/>
</dbReference>
<gene>
    <name evidence="3" type="ORF">TrCOL_g6731</name>
</gene>
<dbReference type="InterPro" id="IPR043143">
    <property type="entry name" value="Mal/L-sulf/L-lact_DH-like_NADP"/>
</dbReference>
<keyword evidence="4" id="KW-1185">Reference proteome</keyword>
<name>A0A9W7L672_9STRA</name>
<dbReference type="Pfam" id="PF02615">
    <property type="entry name" value="Ldh_2"/>
    <property type="match status" value="1"/>
</dbReference>
<dbReference type="Proteomes" id="UP001165065">
    <property type="component" value="Unassembled WGS sequence"/>
</dbReference>
<dbReference type="InterPro" id="IPR043144">
    <property type="entry name" value="Mal/L-sulf/L-lact_DH-like_ah"/>
</dbReference>
<dbReference type="Gene3D" id="1.10.1530.10">
    <property type="match status" value="1"/>
</dbReference>
<dbReference type="PANTHER" id="PTHR11091:SF0">
    <property type="entry name" value="MALATE DEHYDROGENASE"/>
    <property type="match status" value="1"/>
</dbReference>
<evidence type="ECO:0000256" key="1">
    <source>
        <dbReference type="ARBA" id="ARBA00006056"/>
    </source>
</evidence>
<dbReference type="AlphaFoldDB" id="A0A9W7L672"/>
<dbReference type="GO" id="GO:0016491">
    <property type="term" value="F:oxidoreductase activity"/>
    <property type="evidence" value="ECO:0007669"/>
    <property type="project" value="UniProtKB-KW"/>
</dbReference>
<dbReference type="OrthoDB" id="7881616at2759"/>
<dbReference type="SUPFAM" id="SSF89733">
    <property type="entry name" value="L-sulfolactate dehydrogenase-like"/>
    <property type="match status" value="1"/>
</dbReference>
<evidence type="ECO:0008006" key="5">
    <source>
        <dbReference type="Google" id="ProtNLM"/>
    </source>
</evidence>
<evidence type="ECO:0000256" key="2">
    <source>
        <dbReference type="ARBA" id="ARBA00023002"/>
    </source>
</evidence>
<comment type="similarity">
    <text evidence="1">Belongs to the LDH2/MDH2 oxidoreductase family.</text>
</comment>
<evidence type="ECO:0000313" key="3">
    <source>
        <dbReference type="EMBL" id="GMI35222.1"/>
    </source>
</evidence>
<protein>
    <recommendedName>
        <fullName evidence="5">Malate dehydrogenase</fullName>
    </recommendedName>
</protein>